<dbReference type="HOGENOM" id="CLU_399419_0_0_9"/>
<dbReference type="EMBL" id="CP009287">
    <property type="protein sequence ID" value="AIQ70165.1"/>
    <property type="molecule type" value="Genomic_DNA"/>
</dbReference>
<name>A0A089MCR5_9BACL</name>
<accession>A0A089MCR5</accession>
<gene>
    <name evidence="2" type="ORF">PGRAT_22815</name>
</gene>
<dbReference type="InterPro" id="IPR017853">
    <property type="entry name" value="GH"/>
</dbReference>
<dbReference type="PANTHER" id="PTHR10357">
    <property type="entry name" value="ALPHA-AMYLASE FAMILY MEMBER"/>
    <property type="match status" value="1"/>
</dbReference>
<dbReference type="KEGG" id="pgm:PGRAT_22815"/>
<keyword evidence="3" id="KW-1185">Reference proteome</keyword>
<proteinExistence type="predicted"/>
<protein>
    <submittedName>
        <fullName evidence="2">Alpha amylase</fullName>
    </submittedName>
</protein>
<dbReference type="eggNOG" id="COG0366">
    <property type="taxonomic scope" value="Bacteria"/>
</dbReference>
<evidence type="ECO:0000313" key="3">
    <source>
        <dbReference type="Proteomes" id="UP000029500"/>
    </source>
</evidence>
<organism evidence="2 3">
    <name type="scientific">Paenibacillus graminis</name>
    <dbReference type="NCBI Taxonomy" id="189425"/>
    <lineage>
        <taxon>Bacteria</taxon>
        <taxon>Bacillati</taxon>
        <taxon>Bacillota</taxon>
        <taxon>Bacilli</taxon>
        <taxon>Bacillales</taxon>
        <taxon>Paenibacillaceae</taxon>
        <taxon>Paenibacillus</taxon>
    </lineage>
</organism>
<sequence length="645" mass="74042">MIRHNHRVNQMLDYFADCRFPKTEPIWIPALWNECGYVSTLDSKDGEILVEPARFMVKHLQYLLELSSDYAHTDQADLDDSVIYCSLLRYSSAWDYTHTGNIQSGTFLKFMILLPLLKKMNVNILYLLPVTRYSNMNLKGDIGSPYAVYNLFDLDENLHDPLLDGMENLTIHDELATLVDACHLLDIKVVLDLIPRVGARDNVFLAEHPDWFYWIDLNALPGFQPPHIAGLEFFTECTPDKLETIYRSKETLSFLNQFRLPPNELDSRLWNDLKKRALESGESLLPLIEQEMGITPAPAHSDWINDVQPIWTDIAFFRLFKDPSPLVRPYLPEGQPPYVLFDTIKCNLYPGEEPNRELWDTLIEAACFQLKTYNIDGFRVDIGHTLPVPLLESMFKMIKDMKPAAILISEDLFNRNHREAAKTGYNVMLGSGWNIMTDIRVERLQDYLRELPELQIHVFACSETADTPRITSRGGTELARLMTVFNYFLPNGIPYLTTGMEVYEEQPLNCGLGDNTGGADIPKAFFNTMAINWASESTLLPLLGQLQQLKRQYANLLEPANFYLSDSQGDILIYSYYLNDELFSACFNLNPDQEQTLRTELIYPGQKKTSLLLESEQGGWNRLSSEGTYEMRPYEAVVLITELIK</sequence>
<dbReference type="Gene3D" id="3.20.20.80">
    <property type="entry name" value="Glycosidases"/>
    <property type="match status" value="1"/>
</dbReference>
<dbReference type="STRING" id="189425.PGRAT_22815"/>
<dbReference type="GO" id="GO:0004556">
    <property type="term" value="F:alpha-amylase activity"/>
    <property type="evidence" value="ECO:0007669"/>
    <property type="project" value="TreeGrafter"/>
</dbReference>
<reference evidence="2 3" key="1">
    <citation type="submission" date="2014-08" db="EMBL/GenBank/DDBJ databases">
        <title>Comparative genomics of the Paenibacillus odorifer group.</title>
        <authorList>
            <person name="den Bakker H.C."/>
            <person name="Tsai Y.-C."/>
            <person name="Martin N."/>
            <person name="Korlach J."/>
            <person name="Wiedmann M."/>
        </authorList>
    </citation>
    <scope>NUCLEOTIDE SEQUENCE [LARGE SCALE GENOMIC DNA]</scope>
    <source>
        <strain evidence="2 3">DSM 15220</strain>
    </source>
</reference>
<dbReference type="InterPro" id="IPR006047">
    <property type="entry name" value="GH13_cat_dom"/>
</dbReference>
<feature type="domain" description="Glycosyl hydrolase family 13 catalytic" evidence="1">
    <location>
        <begin position="95"/>
        <end position="550"/>
    </location>
</feature>
<dbReference type="RefSeq" id="WP_025706303.1">
    <property type="nucleotide sequence ID" value="NZ_CP009287.1"/>
</dbReference>
<dbReference type="AlphaFoldDB" id="A0A089MCR5"/>
<evidence type="ECO:0000259" key="1">
    <source>
        <dbReference type="SMART" id="SM00642"/>
    </source>
</evidence>
<dbReference type="SUPFAM" id="SSF51445">
    <property type="entry name" value="(Trans)glycosidases"/>
    <property type="match status" value="1"/>
</dbReference>
<dbReference type="PANTHER" id="PTHR10357:SF179">
    <property type="entry name" value="NEUTRAL AND BASIC AMINO ACID TRANSPORT PROTEIN RBAT"/>
    <property type="match status" value="1"/>
</dbReference>
<dbReference type="Proteomes" id="UP000029500">
    <property type="component" value="Chromosome"/>
</dbReference>
<dbReference type="OrthoDB" id="9805159at2"/>
<dbReference type="GO" id="GO:0009313">
    <property type="term" value="P:oligosaccharide catabolic process"/>
    <property type="evidence" value="ECO:0007669"/>
    <property type="project" value="TreeGrafter"/>
</dbReference>
<dbReference type="SMART" id="SM00642">
    <property type="entry name" value="Aamy"/>
    <property type="match status" value="1"/>
</dbReference>
<evidence type="ECO:0000313" key="2">
    <source>
        <dbReference type="EMBL" id="AIQ70165.1"/>
    </source>
</evidence>